<dbReference type="PANTHER" id="PTHR12771:SF56">
    <property type="entry name" value="CED-12"/>
    <property type="match status" value="1"/>
</dbReference>
<protein>
    <recommendedName>
        <fullName evidence="1">ELMO domain-containing protein</fullName>
    </recommendedName>
</protein>
<dbReference type="InterPro" id="IPR050868">
    <property type="entry name" value="ELMO_domain-containing"/>
</dbReference>
<dbReference type="PROSITE" id="PS51335">
    <property type="entry name" value="ELMO"/>
    <property type="match status" value="1"/>
</dbReference>
<proteinExistence type="predicted"/>
<dbReference type="Pfam" id="PF04727">
    <property type="entry name" value="ELMO_CED12"/>
    <property type="match status" value="1"/>
</dbReference>
<dbReference type="EMBL" id="BDSP01000011">
    <property type="protein sequence ID" value="GAX09706.1"/>
    <property type="molecule type" value="Genomic_DNA"/>
</dbReference>
<dbReference type="InterPro" id="IPR006816">
    <property type="entry name" value="ELMO_dom"/>
</dbReference>
<organism evidence="2 3">
    <name type="scientific">Fistulifera solaris</name>
    <name type="common">Oleaginous diatom</name>
    <dbReference type="NCBI Taxonomy" id="1519565"/>
    <lineage>
        <taxon>Eukaryota</taxon>
        <taxon>Sar</taxon>
        <taxon>Stramenopiles</taxon>
        <taxon>Ochrophyta</taxon>
        <taxon>Bacillariophyta</taxon>
        <taxon>Bacillariophyceae</taxon>
        <taxon>Bacillariophycidae</taxon>
        <taxon>Naviculales</taxon>
        <taxon>Naviculaceae</taxon>
        <taxon>Fistulifera</taxon>
    </lineage>
</organism>
<dbReference type="Proteomes" id="UP000198406">
    <property type="component" value="Unassembled WGS sequence"/>
</dbReference>
<evidence type="ECO:0000313" key="3">
    <source>
        <dbReference type="Proteomes" id="UP000198406"/>
    </source>
</evidence>
<evidence type="ECO:0000313" key="2">
    <source>
        <dbReference type="EMBL" id="GAX09706.1"/>
    </source>
</evidence>
<keyword evidence="3" id="KW-1185">Reference proteome</keyword>
<gene>
    <name evidence="2" type="ORF">FisN_19Lh175</name>
</gene>
<reference evidence="2 3" key="1">
    <citation type="journal article" date="2015" name="Plant Cell">
        <title>Oil accumulation by the oleaginous diatom Fistulifera solaris as revealed by the genome and transcriptome.</title>
        <authorList>
            <person name="Tanaka T."/>
            <person name="Maeda Y."/>
            <person name="Veluchamy A."/>
            <person name="Tanaka M."/>
            <person name="Abida H."/>
            <person name="Marechal E."/>
            <person name="Bowler C."/>
            <person name="Muto M."/>
            <person name="Sunaga Y."/>
            <person name="Tanaka M."/>
            <person name="Yoshino T."/>
            <person name="Taniguchi T."/>
            <person name="Fukuda Y."/>
            <person name="Nemoto M."/>
            <person name="Matsumoto M."/>
            <person name="Wong P.S."/>
            <person name="Aburatani S."/>
            <person name="Fujibuchi W."/>
        </authorList>
    </citation>
    <scope>NUCLEOTIDE SEQUENCE [LARGE SCALE GENOMIC DNA]</scope>
    <source>
        <strain evidence="2 3">JPCC DA0580</strain>
    </source>
</reference>
<dbReference type="PANTHER" id="PTHR12771">
    <property type="entry name" value="ENGULFMENT AND CELL MOTILITY"/>
    <property type="match status" value="1"/>
</dbReference>
<feature type="domain" description="ELMO" evidence="1">
    <location>
        <begin position="99"/>
        <end position="302"/>
    </location>
</feature>
<comment type="caution">
    <text evidence="2">The sequence shown here is derived from an EMBL/GenBank/DDBJ whole genome shotgun (WGS) entry which is preliminary data.</text>
</comment>
<evidence type="ECO:0000259" key="1">
    <source>
        <dbReference type="PROSITE" id="PS51335"/>
    </source>
</evidence>
<name>A0A1Z5J6Z9_FISSO</name>
<dbReference type="InParanoid" id="A0A1Z5J6Z9"/>
<accession>A0A1Z5J6Z9</accession>
<dbReference type="OrthoDB" id="67155at2759"/>
<sequence>MDEPGRKRNENPGEKARALAGQWVASAGQAMQSLTVRKYTLPDKNVASQVLMYRQLLHTKCRPGLKLSREYQGTPAQKAVLHMPWWSKGIEESGTMEIAYDPLIRRLWLHGAIFPIQDSPNDVDTFLDDEGNPPVPHEFWVSRLGFQQTDPVTDFRSGGVLSLAMMVWIVESCPAVFARFVRPHGDASVLPFGITSINCTDMMAKFLMLAKAVDRMDALLSQKPFWRMFADPNALLLCQELAMDMLADVVVEVRSIRQAEAEALEKKDSEETSSSNDKVEYVTVFDFAHILGVTEKRVEHDLLGAGPGTVAELRSIHSRLKTRYKQQLSKKLEAIQKKDEGTNKQQPSIRPLSANAAKELPQQVLQQATELSSKASAFAGKMFTKLKSPGFALQSPIRVTSTESEAVVFEDGKREMHVPVVEDTTDVRKDIKEDDVMDEKPSQIDDGDWVEAEIPTTTDMVGNFSIGDDDEDL</sequence>
<dbReference type="AlphaFoldDB" id="A0A1Z5J6Z9"/>